<dbReference type="PANTHER" id="PTHR46825:SF12">
    <property type="entry name" value="PENICILLIN-BINDING PROTEIN 4"/>
    <property type="match status" value="1"/>
</dbReference>
<sequence length="519" mass="57088" precursor="true">MQRGKNAWHLVGLKWIAALVSALVVGISSSGRADSSDRFAAALNAQMPELLEKYRVPGAVISCIRNGDVVWTKAFGRANLSTDGLMRPDLVFNHGSNGKVLTAWGIMRLVEEGKVDLDAPANRYLKRWQLRSSQFDPNAVTIRRLLSHTAGLTVHGFMDYNQRRRLPNLVEMLEGRNQVPMFNGEVNGAVLIKWQPGSRGEYSGGGFVILQMIIEDVSGESFASFMHREVTAPLKLDTLQWTWTPELEVAAPMPYGELQEPVGYRQLACQSIGSEVCSVADFARFLAAAVPSAHAEPVGRGVLTPESVAQMLEIQTNSDGSGLGYGVAWIDGHKILGHSGANPGWNAQFLLDATQREGFVIANNSALGGPFNGAVNALWWRTMRSQTVTDPPPASGFTIGLNRLVLRITLVFGTILTVITGRRVYQVACGKLRWSRRPSKRWLLVTSFFAVVTLIWWYLFYAPPSLPLPISPAIPDIWVLPLVNYFAEALLGCVGISLFFAFLRGNNAELKDEKRAIPQ</sequence>
<dbReference type="InterPro" id="IPR001466">
    <property type="entry name" value="Beta-lactam-related"/>
</dbReference>
<dbReference type="Pfam" id="PF00144">
    <property type="entry name" value="Beta-lactamase"/>
    <property type="match status" value="1"/>
</dbReference>
<comment type="caution">
    <text evidence="3">The sequence shown here is derived from an EMBL/GenBank/DDBJ whole genome shotgun (WGS) entry which is preliminary data.</text>
</comment>
<feature type="transmembrane region" description="Helical" evidence="1">
    <location>
        <begin position="482"/>
        <end position="503"/>
    </location>
</feature>
<feature type="transmembrane region" description="Helical" evidence="1">
    <location>
        <begin position="442"/>
        <end position="462"/>
    </location>
</feature>
<keyword evidence="1" id="KW-0812">Transmembrane</keyword>
<dbReference type="Proteomes" id="UP000003688">
    <property type="component" value="Unassembled WGS sequence"/>
</dbReference>
<dbReference type="PANTHER" id="PTHR46825">
    <property type="entry name" value="D-ALANYL-D-ALANINE-CARBOXYPEPTIDASE/ENDOPEPTIDASE AMPH"/>
    <property type="match status" value="1"/>
</dbReference>
<dbReference type="InterPro" id="IPR050491">
    <property type="entry name" value="AmpC-like"/>
</dbReference>
<dbReference type="EMBL" id="ABOX02000017">
    <property type="protein sequence ID" value="EEF60353.1"/>
    <property type="molecule type" value="Genomic_DNA"/>
</dbReference>
<reference evidence="3 4" key="1">
    <citation type="journal article" date="2011" name="J. Bacteriol.">
        <title>Genome sequence of 'Pedosphaera parvula' Ellin514, an aerobic Verrucomicrobial isolate from pasture soil.</title>
        <authorList>
            <person name="Kant R."/>
            <person name="van Passel M.W."/>
            <person name="Sangwan P."/>
            <person name="Palva A."/>
            <person name="Lucas S."/>
            <person name="Copeland A."/>
            <person name="Lapidus A."/>
            <person name="Glavina Del Rio T."/>
            <person name="Dalin E."/>
            <person name="Tice H."/>
            <person name="Bruce D."/>
            <person name="Goodwin L."/>
            <person name="Pitluck S."/>
            <person name="Chertkov O."/>
            <person name="Larimer F.W."/>
            <person name="Land M.L."/>
            <person name="Hauser L."/>
            <person name="Brettin T.S."/>
            <person name="Detter J.C."/>
            <person name="Han S."/>
            <person name="de Vos W.M."/>
            <person name="Janssen P.H."/>
            <person name="Smidt H."/>
        </authorList>
    </citation>
    <scope>NUCLEOTIDE SEQUENCE [LARGE SCALE GENOMIC DNA]</scope>
    <source>
        <strain evidence="3 4">Ellin514</strain>
    </source>
</reference>
<dbReference type="Gene3D" id="3.40.710.10">
    <property type="entry name" value="DD-peptidase/beta-lactamase superfamily"/>
    <property type="match status" value="1"/>
</dbReference>
<feature type="transmembrane region" description="Helical" evidence="1">
    <location>
        <begin position="404"/>
        <end position="421"/>
    </location>
</feature>
<dbReference type="RefSeq" id="WP_007415536.1">
    <property type="nucleotide sequence ID" value="NZ_ABOX02000017.1"/>
</dbReference>
<dbReference type="AlphaFoldDB" id="B9XI92"/>
<dbReference type="OrthoDB" id="9801061at2"/>
<evidence type="ECO:0000256" key="1">
    <source>
        <dbReference type="SAM" id="Phobius"/>
    </source>
</evidence>
<keyword evidence="1" id="KW-0472">Membrane</keyword>
<feature type="domain" description="Beta-lactamase-related" evidence="2">
    <location>
        <begin position="47"/>
        <end position="369"/>
    </location>
</feature>
<keyword evidence="1" id="KW-1133">Transmembrane helix</keyword>
<protein>
    <submittedName>
        <fullName evidence="3">Beta-lactamase</fullName>
    </submittedName>
</protein>
<evidence type="ECO:0000313" key="3">
    <source>
        <dbReference type="EMBL" id="EEF60353.1"/>
    </source>
</evidence>
<gene>
    <name evidence="3" type="ORF">Cflav_PD3323</name>
</gene>
<accession>B9XI92</accession>
<name>B9XI92_PEDPL</name>
<keyword evidence="4" id="KW-1185">Reference proteome</keyword>
<evidence type="ECO:0000259" key="2">
    <source>
        <dbReference type="Pfam" id="PF00144"/>
    </source>
</evidence>
<dbReference type="SUPFAM" id="SSF56601">
    <property type="entry name" value="beta-lactamase/transpeptidase-like"/>
    <property type="match status" value="1"/>
</dbReference>
<proteinExistence type="predicted"/>
<dbReference type="InterPro" id="IPR012338">
    <property type="entry name" value="Beta-lactam/transpept-like"/>
</dbReference>
<evidence type="ECO:0000313" key="4">
    <source>
        <dbReference type="Proteomes" id="UP000003688"/>
    </source>
</evidence>
<organism evidence="3 4">
    <name type="scientific">Pedosphaera parvula (strain Ellin514)</name>
    <dbReference type="NCBI Taxonomy" id="320771"/>
    <lineage>
        <taxon>Bacteria</taxon>
        <taxon>Pseudomonadati</taxon>
        <taxon>Verrucomicrobiota</taxon>
        <taxon>Pedosphaerae</taxon>
        <taxon>Pedosphaerales</taxon>
        <taxon>Pedosphaeraceae</taxon>
        <taxon>Pedosphaera</taxon>
    </lineage>
</organism>